<evidence type="ECO:0000313" key="3">
    <source>
        <dbReference type="Proteomes" id="UP000499080"/>
    </source>
</evidence>
<reference evidence="2 3" key="1">
    <citation type="journal article" date="2019" name="Sci. Rep.">
        <title>Orb-weaving spider Araneus ventricosus genome elucidates the spidroin gene catalogue.</title>
        <authorList>
            <person name="Kono N."/>
            <person name="Nakamura H."/>
            <person name="Ohtoshi R."/>
            <person name="Moran D.A.P."/>
            <person name="Shinohara A."/>
            <person name="Yoshida Y."/>
            <person name="Fujiwara M."/>
            <person name="Mori M."/>
            <person name="Tomita M."/>
            <person name="Arakawa K."/>
        </authorList>
    </citation>
    <scope>NUCLEOTIDE SEQUENCE [LARGE SCALE GENOMIC DNA]</scope>
</reference>
<organism evidence="2 3">
    <name type="scientific">Araneus ventricosus</name>
    <name type="common">Orbweaver spider</name>
    <name type="synonym">Epeira ventricosa</name>
    <dbReference type="NCBI Taxonomy" id="182803"/>
    <lineage>
        <taxon>Eukaryota</taxon>
        <taxon>Metazoa</taxon>
        <taxon>Ecdysozoa</taxon>
        <taxon>Arthropoda</taxon>
        <taxon>Chelicerata</taxon>
        <taxon>Arachnida</taxon>
        <taxon>Araneae</taxon>
        <taxon>Araneomorphae</taxon>
        <taxon>Entelegynae</taxon>
        <taxon>Araneoidea</taxon>
        <taxon>Araneidae</taxon>
        <taxon>Araneus</taxon>
    </lineage>
</organism>
<feature type="region of interest" description="Disordered" evidence="1">
    <location>
        <begin position="1"/>
        <end position="27"/>
    </location>
</feature>
<comment type="caution">
    <text evidence="2">The sequence shown here is derived from an EMBL/GenBank/DDBJ whole genome shotgun (WGS) entry which is preliminary data.</text>
</comment>
<keyword evidence="3" id="KW-1185">Reference proteome</keyword>
<feature type="compositionally biased region" description="Basic and acidic residues" evidence="1">
    <location>
        <begin position="1"/>
        <end position="19"/>
    </location>
</feature>
<dbReference type="Proteomes" id="UP000499080">
    <property type="component" value="Unassembled WGS sequence"/>
</dbReference>
<dbReference type="EMBL" id="BGPR01032755">
    <property type="protein sequence ID" value="GBO06420.1"/>
    <property type="molecule type" value="Genomic_DNA"/>
</dbReference>
<accession>A0A4Y2U431</accession>
<proteinExistence type="predicted"/>
<sequence>MGQRFKDNRMNAHDDERSRRPSVVTEDLGQKVDGKVLENIRFTISSLSNEFPQVSRRVLYGIVTENLDYRNTQLKLGRSQISMEV</sequence>
<dbReference type="AlphaFoldDB" id="A0A4Y2U431"/>
<name>A0A4Y2U431_ARAVE</name>
<gene>
    <name evidence="2" type="ORF">AVEN_103236_1</name>
</gene>
<protein>
    <submittedName>
        <fullName evidence="2">Uncharacterized protein</fullName>
    </submittedName>
</protein>
<evidence type="ECO:0000313" key="2">
    <source>
        <dbReference type="EMBL" id="GBO06420.1"/>
    </source>
</evidence>
<evidence type="ECO:0000256" key="1">
    <source>
        <dbReference type="SAM" id="MobiDB-lite"/>
    </source>
</evidence>
<dbReference type="OrthoDB" id="7542570at2759"/>